<dbReference type="Gene3D" id="2.60.40.3210">
    <property type="entry name" value="Zona pellucida, ZP-N domain"/>
    <property type="match status" value="1"/>
</dbReference>
<dbReference type="PROSITE" id="PS51233">
    <property type="entry name" value="VWFD"/>
    <property type="match status" value="1"/>
</dbReference>
<accession>A0A668TW85</accession>
<evidence type="ECO:0000313" key="6">
    <source>
        <dbReference type="Ensembl" id="ENSOABP00000030456.2"/>
    </source>
</evidence>
<dbReference type="Pfam" id="PF23344">
    <property type="entry name" value="ZP-N"/>
    <property type="match status" value="1"/>
</dbReference>
<evidence type="ECO:0000256" key="2">
    <source>
        <dbReference type="ARBA" id="ARBA00023157"/>
    </source>
</evidence>
<evidence type="ECO:0000256" key="3">
    <source>
        <dbReference type="SAM" id="MobiDB-lite"/>
    </source>
</evidence>
<organism evidence="6 7">
    <name type="scientific">Oreochromis aureus</name>
    <name type="common">Israeli tilapia</name>
    <name type="synonym">Chromis aureus</name>
    <dbReference type="NCBI Taxonomy" id="47969"/>
    <lineage>
        <taxon>Eukaryota</taxon>
        <taxon>Metazoa</taxon>
        <taxon>Chordata</taxon>
        <taxon>Craniata</taxon>
        <taxon>Vertebrata</taxon>
        <taxon>Euteleostomi</taxon>
        <taxon>Actinopterygii</taxon>
        <taxon>Neopterygii</taxon>
        <taxon>Teleostei</taxon>
        <taxon>Neoteleostei</taxon>
        <taxon>Acanthomorphata</taxon>
        <taxon>Ovalentaria</taxon>
        <taxon>Cichlomorphae</taxon>
        <taxon>Cichliformes</taxon>
        <taxon>Cichlidae</taxon>
        <taxon>African cichlids</taxon>
        <taxon>Pseudocrenilabrinae</taxon>
        <taxon>Oreochromini</taxon>
        <taxon>Oreochromis</taxon>
    </lineage>
</organism>
<dbReference type="Pfam" id="PF00100">
    <property type="entry name" value="Zona_pellucida"/>
    <property type="match status" value="1"/>
</dbReference>
<evidence type="ECO:0000259" key="4">
    <source>
        <dbReference type="PROSITE" id="PS51034"/>
    </source>
</evidence>
<dbReference type="InterPro" id="IPR055355">
    <property type="entry name" value="ZP-C"/>
</dbReference>
<dbReference type="PANTHER" id="PTHR14002">
    <property type="entry name" value="ENDOGLIN/TGF-BETA RECEPTOR TYPE III"/>
    <property type="match status" value="1"/>
</dbReference>
<dbReference type="InterPro" id="IPR042235">
    <property type="entry name" value="ZP-C_dom"/>
</dbReference>
<dbReference type="Gene3D" id="2.60.40.4100">
    <property type="entry name" value="Zona pellucida, ZP-C domain"/>
    <property type="match status" value="1"/>
</dbReference>
<evidence type="ECO:0000256" key="1">
    <source>
        <dbReference type="ARBA" id="ARBA00022729"/>
    </source>
</evidence>
<proteinExistence type="predicted"/>
<dbReference type="AlphaFoldDB" id="A0A668TW85"/>
<feature type="domain" description="ZP" evidence="4">
    <location>
        <begin position="175"/>
        <end position="428"/>
    </location>
</feature>
<dbReference type="InterPro" id="IPR001846">
    <property type="entry name" value="VWF_type-D"/>
</dbReference>
<keyword evidence="2" id="KW-1015">Disulfide bond</keyword>
<dbReference type="InterPro" id="IPR014853">
    <property type="entry name" value="VWF/SSPO/ZAN-like_Cys-rich_dom"/>
</dbReference>
<name>A0A668TW85_OREAU</name>
<reference evidence="6" key="2">
    <citation type="submission" date="2025-09" db="UniProtKB">
        <authorList>
            <consortium name="Ensembl"/>
        </authorList>
    </citation>
    <scope>IDENTIFICATION</scope>
</reference>
<dbReference type="InterPro" id="IPR055356">
    <property type="entry name" value="ZP-N"/>
</dbReference>
<evidence type="ECO:0000313" key="7">
    <source>
        <dbReference type="Proteomes" id="UP000472276"/>
    </source>
</evidence>
<dbReference type="PROSITE" id="PS51034">
    <property type="entry name" value="ZP_2"/>
    <property type="match status" value="1"/>
</dbReference>
<evidence type="ECO:0000259" key="5">
    <source>
        <dbReference type="PROSITE" id="PS51233"/>
    </source>
</evidence>
<evidence type="ECO:0008006" key="8">
    <source>
        <dbReference type="Google" id="ProtNLM"/>
    </source>
</evidence>
<dbReference type="SMART" id="SM00832">
    <property type="entry name" value="C8"/>
    <property type="match status" value="1"/>
</dbReference>
<dbReference type="OMA" id="CERESCT"/>
<keyword evidence="1" id="KW-0732">Signal</keyword>
<keyword evidence="7" id="KW-1185">Reference proteome</keyword>
<dbReference type="Pfam" id="PF08742">
    <property type="entry name" value="C8"/>
    <property type="match status" value="1"/>
</dbReference>
<reference evidence="6" key="1">
    <citation type="submission" date="2025-08" db="UniProtKB">
        <authorList>
            <consortium name="Ensembl"/>
        </authorList>
    </citation>
    <scope>IDENTIFICATION</scope>
</reference>
<feature type="domain" description="VWFD" evidence="5">
    <location>
        <begin position="1"/>
        <end position="41"/>
    </location>
</feature>
<dbReference type="PANTHER" id="PTHR14002:SF50">
    <property type="entry name" value="ALPHA-TECTORIN-LIKE-RELATED"/>
    <property type="match status" value="1"/>
</dbReference>
<sequence>MCGNFNGDSGDDKVSPSGTLAQNDNDFGQSWKSTRSQPGCGSTDEDDDGLNDCTFREEYSQLCSVITNTTGPFSACHLHSDPEPFFSSCVYDLCLYTPANGMLCSAVSAYERTCSVLGLDIPDWRSALHCDESDPCEKLDCTEHEWCGEKDGVYGCFCDEHHHRPNNESYDSSITCVSSSGTISLSRCQLFEAGFHSDALHLRDETCNGTLEDGRLLFHFNNDDQLCGTMLRSNGTHFSYENTISGDVDSHDGLISREKSIHLHFSCDYPLTQALSMDVGINPVESIVHKRLPSGLGHYHLRMIPFRDPGFHFPLTRNRNLEMEIDERLYIEVQTQGIDERQISTILDSCWATPVNDASYPVRWDLITTQCPNPADGTVELVQNGVSTIARFSFRMFTFTNFSSIYLHCQVHLCLLRHNNCTAHCYPGYHARVARDISYHDSEGISLGPLVLNTERRMKASSSPGLLTSLVTLIVCLLTANILI</sequence>
<dbReference type="Ensembl" id="ENSOABT00000031294.2">
    <property type="protein sequence ID" value="ENSOABP00000030456.2"/>
    <property type="gene ID" value="ENSOABG00000031800.1"/>
</dbReference>
<dbReference type="Proteomes" id="UP000472276">
    <property type="component" value="Unassembled WGS sequence"/>
</dbReference>
<feature type="region of interest" description="Disordered" evidence="3">
    <location>
        <begin position="1"/>
        <end position="46"/>
    </location>
</feature>
<dbReference type="SMART" id="SM00241">
    <property type="entry name" value="ZP"/>
    <property type="match status" value="1"/>
</dbReference>
<dbReference type="InterPro" id="IPR001507">
    <property type="entry name" value="ZP_dom"/>
</dbReference>
<protein>
    <recommendedName>
        <fullName evidence="8">ZP domain-containing protein</fullName>
    </recommendedName>
</protein>
<feature type="compositionally biased region" description="Polar residues" evidence="3">
    <location>
        <begin position="16"/>
        <end position="40"/>
    </location>
</feature>
<gene>
    <name evidence="6" type="primary">LOC116332113</name>
</gene>